<name>Q50039_MYCLR</name>
<dbReference type="GO" id="GO:0045454">
    <property type="term" value="P:cell redox homeostasis"/>
    <property type="evidence" value="ECO:0007669"/>
    <property type="project" value="TreeGrafter"/>
</dbReference>
<comment type="similarity">
    <text evidence="2">Belongs to the thioredoxin family.</text>
</comment>
<evidence type="ECO:0000256" key="3">
    <source>
        <dbReference type="ARBA" id="ARBA00022448"/>
    </source>
</evidence>
<dbReference type="PANTHER" id="PTHR45663">
    <property type="entry name" value="GEO12009P1"/>
    <property type="match status" value="1"/>
</dbReference>
<organism evidence="10">
    <name type="scientific">Mycobacterium leprae</name>
    <dbReference type="NCBI Taxonomy" id="1769"/>
    <lineage>
        <taxon>Bacteria</taxon>
        <taxon>Bacillati</taxon>
        <taxon>Actinomycetota</taxon>
        <taxon>Actinomycetes</taxon>
        <taxon>Mycobacteriales</taxon>
        <taxon>Mycobacteriaceae</taxon>
        <taxon>Mycobacterium</taxon>
    </lineage>
</organism>
<dbReference type="InterPro" id="IPR013766">
    <property type="entry name" value="Thioredoxin_domain"/>
</dbReference>
<dbReference type="Pfam" id="PF00085">
    <property type="entry name" value="Thioredoxin"/>
    <property type="match status" value="1"/>
</dbReference>
<evidence type="ECO:0000256" key="4">
    <source>
        <dbReference type="ARBA" id="ARBA00022982"/>
    </source>
</evidence>
<protein>
    <submittedName>
        <fullName evidence="10">ThiX</fullName>
    </submittedName>
</protein>
<dbReference type="CDD" id="cd02947">
    <property type="entry name" value="TRX_family"/>
    <property type="match status" value="1"/>
</dbReference>
<dbReference type="InterPro" id="IPR036249">
    <property type="entry name" value="Thioredoxin-like_sf"/>
</dbReference>
<dbReference type="PANTHER" id="PTHR45663:SF11">
    <property type="entry name" value="GEO12009P1"/>
    <property type="match status" value="1"/>
</dbReference>
<dbReference type="SUPFAM" id="SSF52833">
    <property type="entry name" value="Thioredoxin-like"/>
    <property type="match status" value="1"/>
</dbReference>
<dbReference type="GO" id="GO:0015035">
    <property type="term" value="F:protein-disulfide reductase activity"/>
    <property type="evidence" value="ECO:0007669"/>
    <property type="project" value="TreeGrafter"/>
</dbReference>
<proteinExistence type="inferred from homology"/>
<dbReference type="GO" id="GO:0005829">
    <property type="term" value="C:cytosol"/>
    <property type="evidence" value="ECO:0007669"/>
    <property type="project" value="TreeGrafter"/>
</dbReference>
<evidence type="ECO:0000256" key="1">
    <source>
        <dbReference type="ARBA" id="ARBA00003318"/>
    </source>
</evidence>
<comment type="function">
    <text evidence="1">Participates in various redox reactions through the reversible oxidation of its active center dithiol to a disulfide and catalyzes dithiol-disulfide exchange reactions.</text>
</comment>
<keyword evidence="8" id="KW-1133">Transmembrane helix</keyword>
<evidence type="ECO:0000256" key="8">
    <source>
        <dbReference type="SAM" id="Phobius"/>
    </source>
</evidence>
<evidence type="ECO:0000256" key="5">
    <source>
        <dbReference type="ARBA" id="ARBA00023157"/>
    </source>
</evidence>
<feature type="domain" description="Thioredoxin" evidence="9">
    <location>
        <begin position="40"/>
        <end position="172"/>
    </location>
</feature>
<keyword evidence="5" id="KW-1015">Disulfide bond</keyword>
<keyword evidence="6" id="KW-0676">Redox-active center</keyword>
<keyword evidence="8" id="KW-0472">Membrane</keyword>
<dbReference type="PROSITE" id="PS51352">
    <property type="entry name" value="THIOREDOXIN_2"/>
    <property type="match status" value="1"/>
</dbReference>
<reference evidence="10" key="1">
    <citation type="submission" date="1994-09" db="EMBL/GenBank/DDBJ databases">
        <authorList>
            <person name="Robison K."/>
        </authorList>
    </citation>
    <scope>NUCLEOTIDE SEQUENCE</scope>
</reference>
<dbReference type="PROSITE" id="PS00194">
    <property type="entry name" value="THIOREDOXIN_1"/>
    <property type="match status" value="1"/>
</dbReference>
<reference evidence="10" key="2">
    <citation type="submission" date="1995-04" db="EMBL/GenBank/DDBJ databases">
        <authorList>
            <person name="Smith D.R."/>
        </authorList>
    </citation>
    <scope>NUCLEOTIDE SEQUENCE</scope>
</reference>
<evidence type="ECO:0000256" key="6">
    <source>
        <dbReference type="ARBA" id="ARBA00023284"/>
    </source>
</evidence>
<accession>Q50039</accession>
<keyword evidence="3" id="KW-0813">Transport</keyword>
<evidence type="ECO:0000313" key="10">
    <source>
        <dbReference type="EMBL" id="AAA62983.1"/>
    </source>
</evidence>
<dbReference type="AlphaFoldDB" id="Q50039"/>
<dbReference type="Gene3D" id="3.40.30.10">
    <property type="entry name" value="Glutaredoxin"/>
    <property type="match status" value="1"/>
</dbReference>
<sequence length="172" mass="18487">MMRASDDAEQSDDDDVGARPLQVGGNTGRATLMMTAIVATITVGMLTAFTGRWLTRHSGNVHEICSGPGQGTGTDTADLGLSRTGPTIVHFSAPWCGPCDRVRRVVYQVCKDLPDVAHIEIDLDTNPAAVRRFSVLSLPTTLIFDTDGQQRYRTSGVPKAFDLLSTLEPLLA</sequence>
<evidence type="ECO:0000259" key="9">
    <source>
        <dbReference type="PROSITE" id="PS51352"/>
    </source>
</evidence>
<dbReference type="InterPro" id="IPR017937">
    <property type="entry name" value="Thioredoxin_CS"/>
</dbReference>
<evidence type="ECO:0000256" key="2">
    <source>
        <dbReference type="ARBA" id="ARBA00008987"/>
    </source>
</evidence>
<evidence type="ECO:0000256" key="7">
    <source>
        <dbReference type="SAM" id="MobiDB-lite"/>
    </source>
</evidence>
<feature type="transmembrane region" description="Helical" evidence="8">
    <location>
        <begin position="30"/>
        <end position="49"/>
    </location>
</feature>
<feature type="region of interest" description="Disordered" evidence="7">
    <location>
        <begin position="1"/>
        <end position="24"/>
    </location>
</feature>
<keyword evidence="4" id="KW-0249">Electron transport</keyword>
<dbReference type="EMBL" id="U15182">
    <property type="protein sequence ID" value="AAA62983.1"/>
    <property type="molecule type" value="Genomic_DNA"/>
</dbReference>
<keyword evidence="8" id="KW-0812">Transmembrane</keyword>